<reference evidence="3 4" key="1">
    <citation type="journal article" date="2020" name="J Geophys Res Biogeosci">
        <title>Magnetotaxis as an Adaptation to Enable Bacterial Shuttling of Microbial Sulfur and Sulfur Cycling Across Aquatic Oxic#Anoxic Interfaces.</title>
        <authorList>
            <person name="Li J."/>
            <person name="Liu P."/>
            <person name="Wang J."/>
            <person name="Roberts A.P."/>
            <person name="Pan Y."/>
        </authorList>
    </citation>
    <scope>NUCLEOTIDE SEQUENCE [LARGE SCALE GENOMIC DNA]</scope>
    <source>
        <strain evidence="3 4">MYR-1_YQ</strain>
    </source>
</reference>
<keyword evidence="4" id="KW-1185">Reference proteome</keyword>
<proteinExistence type="predicted"/>
<feature type="transmembrane region" description="Helical" evidence="1">
    <location>
        <begin position="184"/>
        <end position="204"/>
    </location>
</feature>
<feature type="domain" description="Potassium channel" evidence="2">
    <location>
        <begin position="131"/>
        <end position="200"/>
    </location>
</feature>
<organism evidence="3 4">
    <name type="scientific">Candidatus Magnetobacterium casense</name>
    <dbReference type="NCBI Taxonomy" id="1455061"/>
    <lineage>
        <taxon>Bacteria</taxon>
        <taxon>Pseudomonadati</taxon>
        <taxon>Nitrospirota</taxon>
        <taxon>Thermodesulfovibrionia</taxon>
        <taxon>Thermodesulfovibrionales</taxon>
        <taxon>Candidatus Magnetobacteriaceae</taxon>
        <taxon>Candidatus Magnetobacterium</taxon>
    </lineage>
</organism>
<protein>
    <submittedName>
        <fullName evidence="3">Two pore domain potassium channel family protein</fullName>
    </submittedName>
</protein>
<keyword evidence="3" id="KW-0813">Transport</keyword>
<sequence>MKKSQCLDIVMFLLSPTQVCSSSLLEGRLNKLLSSFLSKTSKEQMIKKISTVAMIISVTSVVIFLIIDYFSMTESLLMIWYFFSRCNQLSYRFYIDAIDSLGNNNKKTSLTSQDRIKLSLKSYLELTINFSIIYWLLTSVWTDIKITRTPNNILDCLYFSGVTITTLGYGDIAPTHWILKVLTIYEVFCGLIILIVCFAIYLGHNTSISLDIKRR</sequence>
<dbReference type="RefSeq" id="WP_218251902.1">
    <property type="nucleotide sequence ID" value="NZ_JABXWD010000088.1"/>
</dbReference>
<dbReference type="Pfam" id="PF07885">
    <property type="entry name" value="Ion_trans_2"/>
    <property type="match status" value="1"/>
</dbReference>
<comment type="caution">
    <text evidence="3">The sequence shown here is derived from an EMBL/GenBank/DDBJ whole genome shotgun (WGS) entry which is preliminary data.</text>
</comment>
<accession>A0ABS6RXA4</accession>
<keyword evidence="1" id="KW-0812">Transmembrane</keyword>
<evidence type="ECO:0000256" key="1">
    <source>
        <dbReference type="SAM" id="Phobius"/>
    </source>
</evidence>
<keyword evidence="3" id="KW-0407">Ion channel</keyword>
<feature type="transmembrane region" description="Helical" evidence="1">
    <location>
        <begin position="123"/>
        <end position="142"/>
    </location>
</feature>
<feature type="transmembrane region" description="Helical" evidence="1">
    <location>
        <begin position="45"/>
        <end position="70"/>
    </location>
</feature>
<dbReference type="Proteomes" id="UP001196980">
    <property type="component" value="Unassembled WGS sequence"/>
</dbReference>
<evidence type="ECO:0000313" key="3">
    <source>
        <dbReference type="EMBL" id="MBV6341267.1"/>
    </source>
</evidence>
<dbReference type="GO" id="GO:0034220">
    <property type="term" value="P:monoatomic ion transmembrane transport"/>
    <property type="evidence" value="ECO:0007669"/>
    <property type="project" value="UniProtKB-KW"/>
</dbReference>
<keyword evidence="3" id="KW-0406">Ion transport</keyword>
<evidence type="ECO:0000313" key="4">
    <source>
        <dbReference type="Proteomes" id="UP001196980"/>
    </source>
</evidence>
<keyword evidence="1" id="KW-1133">Transmembrane helix</keyword>
<keyword evidence="1" id="KW-0472">Membrane</keyword>
<gene>
    <name evidence="3" type="ORF">HWQ67_06680</name>
</gene>
<name>A0ABS6RXA4_9BACT</name>
<dbReference type="EMBL" id="JABXWD010000088">
    <property type="protein sequence ID" value="MBV6341267.1"/>
    <property type="molecule type" value="Genomic_DNA"/>
</dbReference>
<dbReference type="InterPro" id="IPR013099">
    <property type="entry name" value="K_chnl_dom"/>
</dbReference>
<evidence type="ECO:0000259" key="2">
    <source>
        <dbReference type="Pfam" id="PF07885"/>
    </source>
</evidence>